<proteinExistence type="predicted"/>
<evidence type="ECO:0000313" key="3">
    <source>
        <dbReference type="Proteomes" id="UP000015464"/>
    </source>
</evidence>
<gene>
    <name evidence="2" type="ORF">SPOG_00995</name>
</gene>
<feature type="compositionally biased region" description="Basic and acidic residues" evidence="1">
    <location>
        <begin position="1"/>
        <end position="12"/>
    </location>
</feature>
<dbReference type="GeneID" id="25035326"/>
<evidence type="ECO:0000256" key="1">
    <source>
        <dbReference type="SAM" id="MobiDB-lite"/>
    </source>
</evidence>
<protein>
    <submittedName>
        <fullName evidence="2">Uncharacterized protein</fullName>
    </submittedName>
</protein>
<dbReference type="OMA" id="MESSSYH"/>
<evidence type="ECO:0000313" key="2">
    <source>
        <dbReference type="EMBL" id="EPY50234.1"/>
    </source>
</evidence>
<keyword evidence="3" id="KW-1185">Reference proteome</keyword>
<feature type="region of interest" description="Disordered" evidence="1">
    <location>
        <begin position="1"/>
        <end position="137"/>
    </location>
</feature>
<dbReference type="HOGENOM" id="CLU_1723404_0_0_1"/>
<feature type="compositionally biased region" description="Polar residues" evidence="1">
    <location>
        <begin position="102"/>
        <end position="111"/>
    </location>
</feature>
<sequence>MDRFFHTEESRVGKQGPLKSSRSSSRVHSFNEYLNEYPEAGPLVDDDEYETYDQNENLIDEIDDESSQTSKTTKKDTNNQGGRLRLLSFDALGSIFSRKPRQTQNQQGQSAKDTEREDQKDSKDPYTDRDLSLLDYL</sequence>
<accession>S9VVM7</accession>
<dbReference type="Proteomes" id="UP000015464">
    <property type="component" value="Unassembled WGS sequence"/>
</dbReference>
<organism evidence="2 3">
    <name type="scientific">Schizosaccharomyces cryophilus (strain OY26 / ATCC MYA-4695 / CBS 11777 / NBRC 106824 / NRRL Y48691)</name>
    <name type="common">Fission yeast</name>
    <dbReference type="NCBI Taxonomy" id="653667"/>
    <lineage>
        <taxon>Eukaryota</taxon>
        <taxon>Fungi</taxon>
        <taxon>Dikarya</taxon>
        <taxon>Ascomycota</taxon>
        <taxon>Taphrinomycotina</taxon>
        <taxon>Schizosaccharomycetes</taxon>
        <taxon>Schizosaccharomycetales</taxon>
        <taxon>Schizosaccharomycetaceae</taxon>
        <taxon>Schizosaccharomyces</taxon>
    </lineage>
</organism>
<dbReference type="EMBL" id="KE546993">
    <property type="protein sequence ID" value="EPY50234.1"/>
    <property type="molecule type" value="Genomic_DNA"/>
</dbReference>
<reference evidence="2 3" key="1">
    <citation type="journal article" date="2011" name="Science">
        <title>Comparative functional genomics of the fission yeasts.</title>
        <authorList>
            <person name="Rhind N."/>
            <person name="Chen Z."/>
            <person name="Yassour M."/>
            <person name="Thompson D.A."/>
            <person name="Haas B.J."/>
            <person name="Habib N."/>
            <person name="Wapinski I."/>
            <person name="Roy S."/>
            <person name="Lin M.F."/>
            <person name="Heiman D.I."/>
            <person name="Young S.K."/>
            <person name="Furuya K."/>
            <person name="Guo Y."/>
            <person name="Pidoux A."/>
            <person name="Chen H.M."/>
            <person name="Robbertse B."/>
            <person name="Goldberg J.M."/>
            <person name="Aoki K."/>
            <person name="Bayne E.H."/>
            <person name="Berlin A.M."/>
            <person name="Desjardins C.A."/>
            <person name="Dobbs E."/>
            <person name="Dukaj L."/>
            <person name="Fan L."/>
            <person name="FitzGerald M.G."/>
            <person name="French C."/>
            <person name="Gujja S."/>
            <person name="Hansen K."/>
            <person name="Keifenheim D."/>
            <person name="Levin J.Z."/>
            <person name="Mosher R.A."/>
            <person name="Mueller C.A."/>
            <person name="Pfiffner J."/>
            <person name="Priest M."/>
            <person name="Russ C."/>
            <person name="Smialowska A."/>
            <person name="Swoboda P."/>
            <person name="Sykes S.M."/>
            <person name="Vaughn M."/>
            <person name="Vengrova S."/>
            <person name="Yoder R."/>
            <person name="Zeng Q."/>
            <person name="Allshire R."/>
            <person name="Baulcombe D."/>
            <person name="Birren B.W."/>
            <person name="Brown W."/>
            <person name="Ekwall K."/>
            <person name="Kellis M."/>
            <person name="Leatherwood J."/>
            <person name="Levin H."/>
            <person name="Margalit H."/>
            <person name="Martienssen R."/>
            <person name="Nieduszynski C.A."/>
            <person name="Spatafora J.W."/>
            <person name="Friedman N."/>
            <person name="Dalgaard J.Z."/>
            <person name="Baumann P."/>
            <person name="Niki H."/>
            <person name="Regev A."/>
            <person name="Nusbaum C."/>
        </authorList>
    </citation>
    <scope>NUCLEOTIDE SEQUENCE [LARGE SCALE GENOMIC DNA]</scope>
    <source>
        <strain evidence="3">OY26 / ATCC MYA-4695 / CBS 11777 / NBRC 106824 / NRRL Y48691</strain>
    </source>
</reference>
<dbReference type="OrthoDB" id="5397491at2759"/>
<dbReference type="AlphaFoldDB" id="S9VVM7"/>
<feature type="compositionally biased region" description="Acidic residues" evidence="1">
    <location>
        <begin position="44"/>
        <end position="66"/>
    </location>
</feature>
<dbReference type="RefSeq" id="XP_013024720.1">
    <property type="nucleotide sequence ID" value="XM_013169266.1"/>
</dbReference>
<name>S9VVM7_SCHCR</name>
<feature type="compositionally biased region" description="Basic and acidic residues" evidence="1">
    <location>
        <begin position="112"/>
        <end position="137"/>
    </location>
</feature>